<dbReference type="Pfam" id="PF16810">
    <property type="entry name" value="RXLR"/>
    <property type="match status" value="1"/>
</dbReference>
<keyword evidence="4 5" id="KW-0732">Signal</keyword>
<comment type="subcellular location">
    <subcellularLocation>
        <location evidence="1 5">Secreted</location>
    </subcellularLocation>
</comment>
<evidence type="ECO:0000313" key="7">
    <source>
        <dbReference type="Proteomes" id="UP000237271"/>
    </source>
</evidence>
<evidence type="ECO:0000256" key="4">
    <source>
        <dbReference type="ARBA" id="ARBA00022729"/>
    </source>
</evidence>
<comment type="function">
    <text evidence="5">Effector that suppresses plant defense responses during pathogen infection.</text>
</comment>
<dbReference type="Proteomes" id="UP000237271">
    <property type="component" value="Unassembled WGS sequence"/>
</dbReference>
<sequence>MRSIYNMLLVVTLFFTGDAAGVDHPKPQKVASLDMPVWSRAILSLEDDNSVINTGKRSLRADEMEEKRKNPEEEERAINLMPREQETAFLREAYNNPLLVKFDNFIQKIRNKYLQLIGKTPEQAKKYYGVGKYKTQLEAKHH</sequence>
<proteinExistence type="inferred from homology"/>
<name>A0A2P4XXV9_9STRA</name>
<accession>A0A2P4XXV9</accession>
<organism evidence="6 7">
    <name type="scientific">Phytophthora palmivora</name>
    <dbReference type="NCBI Taxonomy" id="4796"/>
    <lineage>
        <taxon>Eukaryota</taxon>
        <taxon>Sar</taxon>
        <taxon>Stramenopiles</taxon>
        <taxon>Oomycota</taxon>
        <taxon>Peronosporomycetes</taxon>
        <taxon>Peronosporales</taxon>
        <taxon>Peronosporaceae</taxon>
        <taxon>Phytophthora</taxon>
    </lineage>
</organism>
<comment type="caution">
    <text evidence="6">The sequence shown here is derived from an EMBL/GenBank/DDBJ whole genome shotgun (WGS) entry which is preliminary data.</text>
</comment>
<feature type="chain" id="PRO_5045010613" description="RxLR effector protein" evidence="5">
    <location>
        <begin position="20"/>
        <end position="142"/>
    </location>
</feature>
<dbReference type="EMBL" id="NCKW01007068">
    <property type="protein sequence ID" value="POM70386.1"/>
    <property type="molecule type" value="Genomic_DNA"/>
</dbReference>
<evidence type="ECO:0000256" key="3">
    <source>
        <dbReference type="ARBA" id="ARBA00022525"/>
    </source>
</evidence>
<evidence type="ECO:0000313" key="6">
    <source>
        <dbReference type="EMBL" id="POM70386.1"/>
    </source>
</evidence>
<keyword evidence="3 5" id="KW-0964">Secreted</keyword>
<reference evidence="6 7" key="1">
    <citation type="journal article" date="2017" name="Genome Biol. Evol.">
        <title>Phytophthora megakarya and P. palmivora, closely related causal agents of cacao black pod rot, underwent increases in genome sizes and gene numbers by different mechanisms.</title>
        <authorList>
            <person name="Ali S.S."/>
            <person name="Shao J."/>
            <person name="Lary D.J."/>
            <person name="Kronmiller B."/>
            <person name="Shen D."/>
            <person name="Strem M.D."/>
            <person name="Amoako-Attah I."/>
            <person name="Akrofi A.Y."/>
            <person name="Begoude B.A."/>
            <person name="Ten Hoopen G.M."/>
            <person name="Coulibaly K."/>
            <person name="Kebe B.I."/>
            <person name="Melnick R.L."/>
            <person name="Guiltinan M.J."/>
            <person name="Tyler B.M."/>
            <person name="Meinhardt L.W."/>
            <person name="Bailey B.A."/>
        </authorList>
    </citation>
    <scope>NUCLEOTIDE SEQUENCE [LARGE SCALE GENOMIC DNA]</scope>
    <source>
        <strain evidence="7">sbr112.9</strain>
    </source>
</reference>
<keyword evidence="7" id="KW-1185">Reference proteome</keyword>
<evidence type="ECO:0000256" key="5">
    <source>
        <dbReference type="RuleBase" id="RU367124"/>
    </source>
</evidence>
<comment type="domain">
    <text evidence="5">The RxLR-dEER motif acts to carry the protein into the host cell cytoplasm through binding to cell surface phosphatidylinositol-3-phosphate.</text>
</comment>
<comment type="similarity">
    <text evidence="2 5">Belongs to the RxLR effector family.</text>
</comment>
<feature type="signal peptide" evidence="5">
    <location>
        <begin position="1"/>
        <end position="19"/>
    </location>
</feature>
<dbReference type="AlphaFoldDB" id="A0A2P4XXV9"/>
<protein>
    <recommendedName>
        <fullName evidence="5">RxLR effector protein</fullName>
    </recommendedName>
</protein>
<evidence type="ECO:0000256" key="2">
    <source>
        <dbReference type="ARBA" id="ARBA00010400"/>
    </source>
</evidence>
<evidence type="ECO:0000256" key="1">
    <source>
        <dbReference type="ARBA" id="ARBA00004613"/>
    </source>
</evidence>
<gene>
    <name evidence="6" type="ORF">PHPALM_13186</name>
</gene>
<dbReference type="InterPro" id="IPR031825">
    <property type="entry name" value="RXLR"/>
</dbReference>